<dbReference type="AlphaFoldDB" id="A0A9E8K063"/>
<dbReference type="SUPFAM" id="SSF55895">
    <property type="entry name" value="Ribonuclease Rh-like"/>
    <property type="match status" value="1"/>
</dbReference>
<dbReference type="Pfam" id="PF00445">
    <property type="entry name" value="Ribonuclease_T2"/>
    <property type="match status" value="1"/>
</dbReference>
<evidence type="ECO:0000256" key="3">
    <source>
        <dbReference type="ARBA" id="ARBA00022759"/>
    </source>
</evidence>
<dbReference type="EMBL" id="ON981302">
    <property type="protein sequence ID" value="UZS39595.1"/>
    <property type="molecule type" value="mRNA"/>
</dbReference>
<protein>
    <submittedName>
        <fullName evidence="8">S2-RNase</fullName>
    </submittedName>
</protein>
<evidence type="ECO:0000313" key="8">
    <source>
        <dbReference type="EMBL" id="UZS39595.1"/>
    </source>
</evidence>
<dbReference type="PANTHER" id="PTHR11240">
    <property type="entry name" value="RIBONUCLEASE T2"/>
    <property type="match status" value="1"/>
</dbReference>
<dbReference type="InterPro" id="IPR018188">
    <property type="entry name" value="RNase_T2_His_AS_1"/>
</dbReference>
<keyword evidence="5" id="KW-1015">Disulfide bond</keyword>
<dbReference type="InterPro" id="IPR001568">
    <property type="entry name" value="RNase_T2-like"/>
</dbReference>
<dbReference type="GO" id="GO:0033897">
    <property type="term" value="F:ribonuclease T2 activity"/>
    <property type="evidence" value="ECO:0007669"/>
    <property type="project" value="InterPro"/>
</dbReference>
<dbReference type="GO" id="GO:0005576">
    <property type="term" value="C:extracellular region"/>
    <property type="evidence" value="ECO:0007669"/>
    <property type="project" value="TreeGrafter"/>
</dbReference>
<dbReference type="GO" id="GO:0003723">
    <property type="term" value="F:RNA binding"/>
    <property type="evidence" value="ECO:0007669"/>
    <property type="project" value="InterPro"/>
</dbReference>
<name>A0A9E8K063_CITLI</name>
<keyword evidence="2" id="KW-0540">Nuclease</keyword>
<dbReference type="Gene3D" id="3.90.730.10">
    <property type="entry name" value="Ribonuclease T2-like"/>
    <property type="match status" value="1"/>
</dbReference>
<comment type="similarity">
    <text evidence="1 7">Belongs to the RNase T2 family.</text>
</comment>
<sequence length="235" mass="27105">MKVNLLLAVIPIFYMFYAAMANSSQFSYFWLVQTWPYGFCLQVHCVIHPPIFVLHGLWPVDSRGQTLEGTNGNRKRPEILDAVNNDPPLADNMEKYWPSLTTRNRTRRQNFWIYQWQAHGSAQTVILEPLEYFRKAMQLTMYTDLRNTLNAKGIAANGTSYAKTDFRKAIREKTGHTPILSCISTNDGERALKEVTLCVNYKATNFIPCNQRSISTESCRQENIKFPTRPANRND</sequence>
<keyword evidence="6" id="KW-0456">Lyase</keyword>
<dbReference type="CDD" id="cd01061">
    <property type="entry name" value="RNase_T2_euk"/>
    <property type="match status" value="1"/>
</dbReference>
<keyword evidence="4" id="KW-0378">Hydrolase</keyword>
<dbReference type="PROSITE" id="PS00530">
    <property type="entry name" value="RNASE_T2_1"/>
    <property type="match status" value="1"/>
</dbReference>
<accession>A0A9E8K063</accession>
<evidence type="ECO:0000256" key="6">
    <source>
        <dbReference type="ARBA" id="ARBA00023239"/>
    </source>
</evidence>
<reference evidence="8" key="2">
    <citation type="submission" date="2022-07" db="EMBL/GenBank/DDBJ databases">
        <authorList>
            <person name="Hua X."/>
            <person name="Shen Q."/>
            <person name="Li Y."/>
            <person name="Zhou D."/>
            <person name="Zhang Z."/>
            <person name="Akbar S."/>
            <person name="Wang Z."/>
            <person name="Zhang J."/>
        </authorList>
    </citation>
    <scope>NUCLEOTIDE SEQUENCE</scope>
</reference>
<evidence type="ECO:0000256" key="1">
    <source>
        <dbReference type="ARBA" id="ARBA00007469"/>
    </source>
</evidence>
<evidence type="ECO:0000256" key="2">
    <source>
        <dbReference type="ARBA" id="ARBA00022722"/>
    </source>
</evidence>
<evidence type="ECO:0000256" key="7">
    <source>
        <dbReference type="RuleBase" id="RU004328"/>
    </source>
</evidence>
<evidence type="ECO:0000256" key="5">
    <source>
        <dbReference type="ARBA" id="ARBA00023157"/>
    </source>
</evidence>
<dbReference type="PANTHER" id="PTHR11240:SF75">
    <property type="entry name" value="RIBONUCLEASE 3"/>
    <property type="match status" value="1"/>
</dbReference>
<proteinExistence type="evidence at transcript level"/>
<keyword evidence="3" id="KW-0255">Endonuclease</keyword>
<evidence type="ECO:0000256" key="4">
    <source>
        <dbReference type="ARBA" id="ARBA00022801"/>
    </source>
</evidence>
<dbReference type="InterPro" id="IPR036430">
    <property type="entry name" value="RNase_T2-like_sf"/>
</dbReference>
<dbReference type="GO" id="GO:0016787">
    <property type="term" value="F:hydrolase activity"/>
    <property type="evidence" value="ECO:0007669"/>
    <property type="project" value="UniProtKB-KW"/>
</dbReference>
<organism evidence="8">
    <name type="scientific">Citrus limon</name>
    <name type="common">Lemon</name>
    <name type="synonym">Citrus medica var. limon</name>
    <dbReference type="NCBI Taxonomy" id="2708"/>
    <lineage>
        <taxon>Eukaryota</taxon>
        <taxon>Viridiplantae</taxon>
        <taxon>Streptophyta</taxon>
        <taxon>Embryophyta</taxon>
        <taxon>Tracheophyta</taxon>
        <taxon>Spermatophyta</taxon>
        <taxon>Magnoliopsida</taxon>
        <taxon>eudicotyledons</taxon>
        <taxon>Gunneridae</taxon>
        <taxon>Pentapetalae</taxon>
        <taxon>rosids</taxon>
        <taxon>malvids</taxon>
        <taxon>Sapindales</taxon>
        <taxon>Rutaceae</taxon>
        <taxon>Aurantioideae</taxon>
        <taxon>Citrus</taxon>
    </lineage>
</organism>
<dbReference type="GO" id="GO:0006401">
    <property type="term" value="P:RNA catabolic process"/>
    <property type="evidence" value="ECO:0007669"/>
    <property type="project" value="TreeGrafter"/>
</dbReference>
<reference evidence="8" key="1">
    <citation type="journal article" date="2022" name="Int. J. Mol. Sci.">
        <title>Genome-Wide Analysis of the RNase T2 Family and Identification of Interacting Proteins of Four ClS-RNase Genes in 'XiangShui' Lemon.</title>
        <authorList>
            <person name="Li Y.Z."/>
            <person name="Zhu J.W."/>
            <person name="Lin W."/>
            <person name="Lan M.Y."/>
            <person name="Luo C."/>
            <person name="Xia L.M."/>
            <person name="Zhang Y.L."/>
            <person name="Liang R.Z."/>
            <person name="Hu W.L."/>
            <person name="Huang G.X."/>
            <person name="He X.H."/>
        </authorList>
    </citation>
    <scope>NUCLEOTIDE SEQUENCE</scope>
</reference>
<dbReference type="InterPro" id="IPR033697">
    <property type="entry name" value="Ribonuclease_T2_eukaryotic"/>
</dbReference>